<comment type="caution">
    <text evidence="5">The sequence shown here is derived from an EMBL/GenBank/DDBJ whole genome shotgun (WGS) entry which is preliminary data.</text>
</comment>
<dbReference type="PANTHER" id="PTHR30413">
    <property type="entry name" value="INNER MEMBRANE TRANSPORT PERMEASE"/>
    <property type="match status" value="1"/>
</dbReference>
<evidence type="ECO:0000256" key="4">
    <source>
        <dbReference type="SAM" id="Phobius"/>
    </source>
</evidence>
<evidence type="ECO:0000313" key="5">
    <source>
        <dbReference type="EMBL" id="PTE16470.1"/>
    </source>
</evidence>
<evidence type="ECO:0000256" key="1">
    <source>
        <dbReference type="ARBA" id="ARBA00004429"/>
    </source>
</evidence>
<gene>
    <name evidence="5" type="ORF">C5F44_01030</name>
</gene>
<dbReference type="AlphaFoldDB" id="A0A2T4JEY2"/>
<keyword evidence="3" id="KW-0813">Transport</keyword>
<keyword evidence="6" id="KW-1185">Reference proteome</keyword>
<sequence length="274" mass="30472">MFRPQATRLSHMRTGFELLELIYHSTARALRKNYSNAVLGLVMEVVNAALMVTVFVAMFHILGLRRVAIRGDFVLYVMSGVFMFRAHAAAIGAVSGADGQASAMMMHAPMNPIVAVTSAALASLYRQIFSGAIILLFYHTLFEPITIRDPVPALGMVLLAWWTGAAIGLIFYSATPWQPEFFGVASKIYQRVNMIASGKMVVANMTAAPLRALFDWNPLFHIIDQTRGFIFLNYNPHFTSMVYPIKVGMVCVVIGLMIEFFTRGHISASWGKRR</sequence>
<dbReference type="EMBL" id="PZKE01000001">
    <property type="protein sequence ID" value="PTE16470.1"/>
    <property type="molecule type" value="Genomic_DNA"/>
</dbReference>
<name>A0A2T4JEY2_FUSBL</name>
<feature type="transmembrane region" description="Helical" evidence="4">
    <location>
        <begin position="37"/>
        <end position="61"/>
    </location>
</feature>
<evidence type="ECO:0000256" key="3">
    <source>
        <dbReference type="ARBA" id="ARBA00022448"/>
    </source>
</evidence>
<protein>
    <submittedName>
        <fullName evidence="5">ABC transporter permease</fullName>
    </submittedName>
</protein>
<dbReference type="GO" id="GO:0015920">
    <property type="term" value="P:lipopolysaccharide transport"/>
    <property type="evidence" value="ECO:0007669"/>
    <property type="project" value="TreeGrafter"/>
</dbReference>
<evidence type="ECO:0000256" key="2">
    <source>
        <dbReference type="ARBA" id="ARBA00007783"/>
    </source>
</evidence>
<dbReference type="GO" id="GO:0005886">
    <property type="term" value="C:plasma membrane"/>
    <property type="evidence" value="ECO:0007669"/>
    <property type="project" value="UniProtKB-SubCell"/>
</dbReference>
<organism evidence="5 6">
    <name type="scientific">Fuscovulum blasticum DSM 2131</name>
    <dbReference type="NCBI Taxonomy" id="1188250"/>
    <lineage>
        <taxon>Bacteria</taxon>
        <taxon>Pseudomonadati</taxon>
        <taxon>Pseudomonadota</taxon>
        <taxon>Alphaproteobacteria</taxon>
        <taxon>Rhodobacterales</taxon>
        <taxon>Paracoccaceae</taxon>
        <taxon>Pseudogemmobacter</taxon>
    </lineage>
</organism>
<dbReference type="Proteomes" id="UP000241362">
    <property type="component" value="Unassembled WGS sequence"/>
</dbReference>
<keyword evidence="4" id="KW-1133">Transmembrane helix</keyword>
<feature type="transmembrane region" description="Helical" evidence="4">
    <location>
        <begin position="73"/>
        <end position="93"/>
    </location>
</feature>
<reference evidence="5 6" key="1">
    <citation type="submission" date="2018-03" db="EMBL/GenBank/DDBJ databases">
        <title>Rhodobacter blasticus.</title>
        <authorList>
            <person name="Meyer T.E."/>
            <person name="Miller S."/>
            <person name="Lodha T."/>
            <person name="Gandham S."/>
            <person name="Chintalapati S."/>
            <person name="Chintalapati V.R."/>
        </authorList>
    </citation>
    <scope>NUCLEOTIDE SEQUENCE [LARGE SCALE GENOMIC DNA]</scope>
    <source>
        <strain evidence="5 6">DSM 2131</strain>
    </source>
</reference>
<dbReference type="PANTHER" id="PTHR30413:SF8">
    <property type="entry name" value="TRANSPORT PERMEASE PROTEIN"/>
    <property type="match status" value="1"/>
</dbReference>
<comment type="similarity">
    <text evidence="2">Belongs to the ABC-2 integral membrane protein family.</text>
</comment>
<evidence type="ECO:0000313" key="6">
    <source>
        <dbReference type="Proteomes" id="UP000241362"/>
    </source>
</evidence>
<keyword evidence="4" id="KW-0812">Transmembrane</keyword>
<feature type="transmembrane region" description="Helical" evidence="4">
    <location>
        <begin position="150"/>
        <end position="172"/>
    </location>
</feature>
<feature type="transmembrane region" description="Helical" evidence="4">
    <location>
        <begin position="113"/>
        <end position="138"/>
    </location>
</feature>
<accession>A0A2T4JEY2</accession>
<comment type="subcellular location">
    <subcellularLocation>
        <location evidence="1">Cell inner membrane</location>
        <topology evidence="1">Multi-pass membrane protein</topology>
    </subcellularLocation>
</comment>
<proteinExistence type="inferred from homology"/>
<keyword evidence="4" id="KW-0472">Membrane</keyword>
<feature type="transmembrane region" description="Helical" evidence="4">
    <location>
        <begin position="241"/>
        <end position="262"/>
    </location>
</feature>